<reference evidence="6 7" key="1">
    <citation type="submission" date="2019-10" db="EMBL/GenBank/DDBJ databases">
        <title>Alkaliphilus serpentinus sp. nov. and Alkaliphilus pronyensis sp. nov., two novel anaerobic alkaliphilic species isolated from the serpentinized-hosted hydrothermal field of the Prony Bay (New Caledonia).</title>
        <authorList>
            <person name="Postec A."/>
        </authorList>
    </citation>
    <scope>NUCLEOTIDE SEQUENCE [LARGE SCALE GENOMIC DNA]</scope>
    <source>
        <strain evidence="6 7">LacV</strain>
    </source>
</reference>
<organism evidence="6 7">
    <name type="scientific">Alkaliphilus pronyensis</name>
    <dbReference type="NCBI Taxonomy" id="1482732"/>
    <lineage>
        <taxon>Bacteria</taxon>
        <taxon>Bacillati</taxon>
        <taxon>Bacillota</taxon>
        <taxon>Clostridia</taxon>
        <taxon>Peptostreptococcales</taxon>
        <taxon>Natronincolaceae</taxon>
        <taxon>Alkaliphilus</taxon>
    </lineage>
</organism>
<evidence type="ECO:0000256" key="3">
    <source>
        <dbReference type="ARBA" id="ARBA00022573"/>
    </source>
</evidence>
<comment type="caution">
    <text evidence="6">The sequence shown here is derived from an EMBL/GenBank/DDBJ whole genome shotgun (WGS) entry which is preliminary data.</text>
</comment>
<dbReference type="PANTHER" id="PTHR43588">
    <property type="entry name" value="COBALT-PRECORRIN-8 METHYLMUTASE"/>
    <property type="match status" value="1"/>
</dbReference>
<feature type="domain" description="Cobalamin biosynthesis precorrin-8X methylmutase CobH/CbiC" evidence="5">
    <location>
        <begin position="12"/>
        <end position="208"/>
    </location>
</feature>
<evidence type="ECO:0000256" key="1">
    <source>
        <dbReference type="ARBA" id="ARBA00004953"/>
    </source>
</evidence>
<protein>
    <submittedName>
        <fullName evidence="6">Precorrin-8X methylmutase</fullName>
    </submittedName>
</protein>
<comment type="pathway">
    <text evidence="1">Cofactor biosynthesis; adenosylcobalamin biosynthesis.</text>
</comment>
<evidence type="ECO:0000256" key="2">
    <source>
        <dbReference type="ARBA" id="ARBA00009774"/>
    </source>
</evidence>
<dbReference type="GO" id="GO:0016993">
    <property type="term" value="F:precorrin-8X methylmutase activity"/>
    <property type="evidence" value="ECO:0007669"/>
    <property type="project" value="InterPro"/>
</dbReference>
<evidence type="ECO:0000313" key="7">
    <source>
        <dbReference type="Proteomes" id="UP000432715"/>
    </source>
</evidence>
<dbReference type="PANTHER" id="PTHR43588:SF1">
    <property type="entry name" value="COBALT-PRECORRIN-8 METHYLMUTASE"/>
    <property type="match status" value="1"/>
</dbReference>
<dbReference type="RefSeq" id="WP_151859730.1">
    <property type="nucleotide sequence ID" value="NZ_WBZC01000003.1"/>
</dbReference>
<name>A0A6I0F7Y1_9FIRM</name>
<dbReference type="EMBL" id="WBZC01000003">
    <property type="protein sequence ID" value="KAB3539051.1"/>
    <property type="molecule type" value="Genomic_DNA"/>
</dbReference>
<comment type="similarity">
    <text evidence="2">Belongs to the CobH/CbiC family.</text>
</comment>
<dbReference type="Pfam" id="PF02570">
    <property type="entry name" value="CbiC"/>
    <property type="match status" value="1"/>
</dbReference>
<dbReference type="Gene3D" id="3.40.50.10230">
    <property type="entry name" value="Cobalamin biosynthesis CobH/CbiC, precorrin-8X methylmutase"/>
    <property type="match status" value="1"/>
</dbReference>
<dbReference type="UniPathway" id="UPA00148"/>
<accession>A0A6I0F7Y1</accession>
<evidence type="ECO:0000256" key="4">
    <source>
        <dbReference type="ARBA" id="ARBA00023235"/>
    </source>
</evidence>
<keyword evidence="4" id="KW-0413">Isomerase</keyword>
<evidence type="ECO:0000313" key="6">
    <source>
        <dbReference type="EMBL" id="KAB3539051.1"/>
    </source>
</evidence>
<dbReference type="GO" id="GO:0009236">
    <property type="term" value="P:cobalamin biosynthetic process"/>
    <property type="evidence" value="ECO:0007669"/>
    <property type="project" value="UniProtKB-UniPathway"/>
</dbReference>
<dbReference type="InterPro" id="IPR003722">
    <property type="entry name" value="Cbl_synth_CobH/CbiC"/>
</dbReference>
<gene>
    <name evidence="6" type="ORF">F8154_01065</name>
</gene>
<dbReference type="Proteomes" id="UP000432715">
    <property type="component" value="Unassembled WGS sequence"/>
</dbReference>
<evidence type="ECO:0000259" key="5">
    <source>
        <dbReference type="Pfam" id="PF02570"/>
    </source>
</evidence>
<dbReference type="OrthoDB" id="9780708at2"/>
<dbReference type="SUPFAM" id="SSF63965">
    <property type="entry name" value="Precorrin-8X methylmutase CbiC/CobH"/>
    <property type="match status" value="1"/>
</dbReference>
<dbReference type="InterPro" id="IPR036588">
    <property type="entry name" value="CobH/CbiC_sf"/>
</dbReference>
<proteinExistence type="inferred from homology"/>
<sequence length="209" mass="23113">MEYQYIKNPTTIENRSFEIITEELGEKNNRFDEKTGKVVKRVIHTTADFQYADLMEFHPKAIEMGITALKEGCNIYADTQMVYSGINKKRLSGLGGYVCNFVHDPEVAKEAKVRGITRSMISIEKAMADESIRIYAIGNAPTALFNLIEMINEGMQKPNLVIGVPVGFVGAVESKEALTKLEVPYIVTRGRKGGSGVAAAIVNALLYMI</sequence>
<keyword evidence="3" id="KW-0169">Cobalamin biosynthesis</keyword>
<dbReference type="AlphaFoldDB" id="A0A6I0F7Y1"/>
<keyword evidence="7" id="KW-1185">Reference proteome</keyword>